<organism evidence="1 2">
    <name type="scientific">Clunio marinus</name>
    <dbReference type="NCBI Taxonomy" id="568069"/>
    <lineage>
        <taxon>Eukaryota</taxon>
        <taxon>Metazoa</taxon>
        <taxon>Ecdysozoa</taxon>
        <taxon>Arthropoda</taxon>
        <taxon>Hexapoda</taxon>
        <taxon>Insecta</taxon>
        <taxon>Pterygota</taxon>
        <taxon>Neoptera</taxon>
        <taxon>Endopterygota</taxon>
        <taxon>Diptera</taxon>
        <taxon>Nematocera</taxon>
        <taxon>Chironomoidea</taxon>
        <taxon>Chironomidae</taxon>
        <taxon>Clunio</taxon>
    </lineage>
</organism>
<dbReference type="EMBL" id="CVRI01000073">
    <property type="protein sequence ID" value="CRL07676.1"/>
    <property type="molecule type" value="Genomic_DNA"/>
</dbReference>
<name>A0A1J1J7B9_9DIPT</name>
<keyword evidence="2" id="KW-1185">Reference proteome</keyword>
<protein>
    <submittedName>
        <fullName evidence="1">CLUMA_CG020633, isoform A</fullName>
    </submittedName>
</protein>
<accession>A0A1J1J7B9</accession>
<reference evidence="1 2" key="1">
    <citation type="submission" date="2015-04" db="EMBL/GenBank/DDBJ databases">
        <authorList>
            <person name="Syromyatnikov M.Y."/>
            <person name="Popov V.N."/>
        </authorList>
    </citation>
    <scope>NUCLEOTIDE SEQUENCE [LARGE SCALE GENOMIC DNA]</scope>
</reference>
<gene>
    <name evidence="1" type="ORF">CLUMA_CG020633</name>
</gene>
<evidence type="ECO:0000313" key="2">
    <source>
        <dbReference type="Proteomes" id="UP000183832"/>
    </source>
</evidence>
<evidence type="ECO:0000313" key="1">
    <source>
        <dbReference type="EMBL" id="CRL07676.1"/>
    </source>
</evidence>
<dbReference type="Proteomes" id="UP000183832">
    <property type="component" value="Unassembled WGS sequence"/>
</dbReference>
<dbReference type="AlphaFoldDB" id="A0A1J1J7B9"/>
<proteinExistence type="predicted"/>
<sequence>MCLHDERKLKNQHFEMFKQLQPRSTASERISTVLNFSQELRFTRALQTFIKIICKAAYHEMFSSLSSSALYSKQINKIWCEGMMKENINLNLQIFSIKVMFEASHLRFVVCDIFRMKFDKNLIHAKYSFPIYTARREVLSRISNITQ</sequence>